<dbReference type="Proteomes" id="UP001156706">
    <property type="component" value="Unassembled WGS sequence"/>
</dbReference>
<dbReference type="CDD" id="cd08586">
    <property type="entry name" value="PI-PLCc_BcPLC_like"/>
    <property type="match status" value="1"/>
</dbReference>
<dbReference type="SUPFAM" id="SSF51695">
    <property type="entry name" value="PLC-like phosphodiesterases"/>
    <property type="match status" value="1"/>
</dbReference>
<dbReference type="Pfam" id="PF00388">
    <property type="entry name" value="PI-PLC-X"/>
    <property type="match status" value="1"/>
</dbReference>
<feature type="chain" id="PRO_5045159403" description="1-phosphatidylinositol phosphodiesterase" evidence="6">
    <location>
        <begin position="20"/>
        <end position="392"/>
    </location>
</feature>
<dbReference type="PROSITE" id="PS50007">
    <property type="entry name" value="PIPLC_X_DOMAIN"/>
    <property type="match status" value="1"/>
</dbReference>
<dbReference type="InterPro" id="IPR017946">
    <property type="entry name" value="PLC-like_Pdiesterase_TIM-brl"/>
</dbReference>
<keyword evidence="6" id="KW-0732">Signal</keyword>
<dbReference type="EC" id="4.6.1.13" evidence="2"/>
<keyword evidence="9" id="KW-1185">Reference proteome</keyword>
<dbReference type="RefSeq" id="WP_284197110.1">
    <property type="nucleotide sequence ID" value="NZ_BSOG01000003.1"/>
</dbReference>
<evidence type="ECO:0000256" key="2">
    <source>
        <dbReference type="ARBA" id="ARBA00012581"/>
    </source>
</evidence>
<dbReference type="PANTHER" id="PTHR13593">
    <property type="match status" value="1"/>
</dbReference>
<reference evidence="9" key="1">
    <citation type="journal article" date="2019" name="Int. J. Syst. Evol. Microbiol.">
        <title>The Global Catalogue of Microorganisms (GCM) 10K type strain sequencing project: providing services to taxonomists for standard genome sequencing and annotation.</title>
        <authorList>
            <consortium name="The Broad Institute Genomics Platform"/>
            <consortium name="The Broad Institute Genome Sequencing Center for Infectious Disease"/>
            <person name="Wu L."/>
            <person name="Ma J."/>
        </authorList>
    </citation>
    <scope>NUCLEOTIDE SEQUENCE [LARGE SCALE GENOMIC DNA]</scope>
    <source>
        <strain evidence="9">NBRC 110044</strain>
    </source>
</reference>
<evidence type="ECO:0000256" key="4">
    <source>
        <dbReference type="ARBA" id="ARBA00030474"/>
    </source>
</evidence>
<organism evidence="8 9">
    <name type="scientific">Chitinimonas prasina</name>
    <dbReference type="NCBI Taxonomy" id="1434937"/>
    <lineage>
        <taxon>Bacteria</taxon>
        <taxon>Pseudomonadati</taxon>
        <taxon>Pseudomonadota</taxon>
        <taxon>Betaproteobacteria</taxon>
        <taxon>Neisseriales</taxon>
        <taxon>Chitinibacteraceae</taxon>
        <taxon>Chitinimonas</taxon>
    </lineage>
</organism>
<evidence type="ECO:0000256" key="5">
    <source>
        <dbReference type="ARBA" id="ARBA00030782"/>
    </source>
</evidence>
<dbReference type="PANTHER" id="PTHR13593:SF113">
    <property type="entry name" value="SI:DKEY-266F7.9"/>
    <property type="match status" value="1"/>
</dbReference>
<evidence type="ECO:0000259" key="7">
    <source>
        <dbReference type="SMART" id="SM00148"/>
    </source>
</evidence>
<name>A0ABQ5YH72_9NEIS</name>
<evidence type="ECO:0000256" key="3">
    <source>
        <dbReference type="ARBA" id="ARBA00019758"/>
    </source>
</evidence>
<comment type="caution">
    <text evidence="8">The sequence shown here is derived from an EMBL/GenBank/DDBJ whole genome shotgun (WGS) entry which is preliminary data.</text>
</comment>
<evidence type="ECO:0000313" key="8">
    <source>
        <dbReference type="EMBL" id="GLR14019.1"/>
    </source>
</evidence>
<feature type="domain" description="Phosphatidylinositol-specific phospholipase C X" evidence="7">
    <location>
        <begin position="42"/>
        <end position="183"/>
    </location>
</feature>
<dbReference type="SMART" id="SM00148">
    <property type="entry name" value="PLCXc"/>
    <property type="match status" value="1"/>
</dbReference>
<protein>
    <recommendedName>
        <fullName evidence="3">1-phosphatidylinositol phosphodiesterase</fullName>
        <ecNumber evidence="2">4.6.1.13</ecNumber>
    </recommendedName>
    <alternativeName>
        <fullName evidence="4">Phosphatidylinositol diacylglycerol-lyase</fullName>
    </alternativeName>
    <alternativeName>
        <fullName evidence="5">Phosphatidylinositol-specific phospholipase C</fullName>
    </alternativeName>
</protein>
<dbReference type="Gene3D" id="3.20.20.190">
    <property type="entry name" value="Phosphatidylinositol (PI) phosphodiesterase"/>
    <property type="match status" value="1"/>
</dbReference>
<proteinExistence type="predicted"/>
<dbReference type="InterPro" id="IPR000909">
    <property type="entry name" value="PLipase_C_PInositol-sp_X_dom"/>
</dbReference>
<evidence type="ECO:0000256" key="6">
    <source>
        <dbReference type="SAM" id="SignalP"/>
    </source>
</evidence>
<gene>
    <name evidence="8" type="ORF">GCM10007907_28090</name>
</gene>
<comment type="catalytic activity">
    <reaction evidence="1">
        <text>a 1,2-diacyl-sn-glycero-3-phospho-(1D-myo-inositol) = 1D-myo-inositol 1,2-cyclic phosphate + a 1,2-diacyl-sn-glycerol</text>
        <dbReference type="Rhea" id="RHEA:17093"/>
        <dbReference type="ChEBI" id="CHEBI:17815"/>
        <dbReference type="ChEBI" id="CHEBI:57880"/>
        <dbReference type="ChEBI" id="CHEBI:58484"/>
        <dbReference type="EC" id="4.6.1.13"/>
    </reaction>
</comment>
<evidence type="ECO:0000313" key="9">
    <source>
        <dbReference type="Proteomes" id="UP001156706"/>
    </source>
</evidence>
<feature type="signal peptide" evidence="6">
    <location>
        <begin position="1"/>
        <end position="19"/>
    </location>
</feature>
<dbReference type="EMBL" id="BSOG01000003">
    <property type="protein sequence ID" value="GLR14019.1"/>
    <property type="molecule type" value="Genomic_DNA"/>
</dbReference>
<dbReference type="InterPro" id="IPR051057">
    <property type="entry name" value="PI-PLC_domain"/>
</dbReference>
<evidence type="ECO:0000256" key="1">
    <source>
        <dbReference type="ARBA" id="ARBA00001316"/>
    </source>
</evidence>
<sequence length="392" mass="43488">MARLLATTLLIALALPAAAHSSGAYLHDDRADIDHSNWMAVLDGNTPLRNLSLVGTHDSLSFYGGDIVQTQSMSLANQLRAGVRAFDVRCRHINNVFAIHHGVVFQKTMFGDVLNTMADFLRRNPSETLMVNVQEEHTPEGNSRSFEATFADYKARYGSLIWEPSSQNPTLAETRGKLVIVQNFAAQRRYGLDGAGFRSQGHWLLNNNWELYSKWEKVRNHLVKANAEHGQAFHANGLSASTGVFPYFVASGHSSPQTGAPRLLTGLTTPGWRHSYPDFPRVGCFWGICSIAFEGTNDLTLQFIHRVRPRYVGLLWADFPGNGLVDTVVQLNYPRCSSWVAGGGARYGEVFQQSGRYYRALVAGRYSSPLPATATSNQQWQYLGTAARCQVF</sequence>
<accession>A0ABQ5YH72</accession>